<dbReference type="RefSeq" id="WP_345047586.1">
    <property type="nucleotide sequence ID" value="NZ_BAABED010000001.1"/>
</dbReference>
<dbReference type="Proteomes" id="UP001589536">
    <property type="component" value="Unassembled WGS sequence"/>
</dbReference>
<organism evidence="1 2">
    <name type="scientific">Arthrobacter methylotrophus</name>
    <dbReference type="NCBI Taxonomy" id="121291"/>
    <lineage>
        <taxon>Bacteria</taxon>
        <taxon>Bacillati</taxon>
        <taxon>Actinomycetota</taxon>
        <taxon>Actinomycetes</taxon>
        <taxon>Micrococcales</taxon>
        <taxon>Micrococcaceae</taxon>
        <taxon>Arthrobacter</taxon>
    </lineage>
</organism>
<dbReference type="EMBL" id="JBHMBH010000008">
    <property type="protein sequence ID" value="MFB9713162.1"/>
    <property type="molecule type" value="Genomic_DNA"/>
</dbReference>
<comment type="caution">
    <text evidence="1">The sequence shown here is derived from an EMBL/GenBank/DDBJ whole genome shotgun (WGS) entry which is preliminary data.</text>
</comment>
<keyword evidence="2" id="KW-1185">Reference proteome</keyword>
<evidence type="ECO:0000313" key="2">
    <source>
        <dbReference type="Proteomes" id="UP001589536"/>
    </source>
</evidence>
<sequence length="106" mass="11772">MSIKDEWDRLDSGTRTWLLENPACVVLPPAMSAKFSKGAHGDIECDPRGQVVVSRDDHDFIREKAEAAGTIRVPAGEYRFFDTAPLPVIRKAPRGMRAAAWPDKAH</sequence>
<accession>A0ABV5UKV6</accession>
<reference evidence="1 2" key="1">
    <citation type="submission" date="2024-09" db="EMBL/GenBank/DDBJ databases">
        <authorList>
            <person name="Sun Q."/>
            <person name="Mori K."/>
        </authorList>
    </citation>
    <scope>NUCLEOTIDE SEQUENCE [LARGE SCALE GENOMIC DNA]</scope>
    <source>
        <strain evidence="1 2">JCM 13519</strain>
    </source>
</reference>
<evidence type="ECO:0000313" key="1">
    <source>
        <dbReference type="EMBL" id="MFB9713162.1"/>
    </source>
</evidence>
<proteinExistence type="predicted"/>
<name>A0ABV5UKV6_9MICC</name>
<gene>
    <name evidence="1" type="ORF">ACFFPI_03215</name>
</gene>
<protein>
    <submittedName>
        <fullName evidence="1">Uncharacterized protein</fullName>
    </submittedName>
</protein>